<dbReference type="Gene3D" id="1.10.10.10">
    <property type="entry name" value="Winged helix-like DNA-binding domain superfamily/Winged helix DNA-binding domain"/>
    <property type="match status" value="1"/>
</dbReference>
<dbReference type="Pfam" id="PF08281">
    <property type="entry name" value="Sigma70_r4_2"/>
    <property type="match status" value="1"/>
</dbReference>
<dbReference type="SUPFAM" id="SSF88946">
    <property type="entry name" value="Sigma2 domain of RNA polymerase sigma factors"/>
    <property type="match status" value="1"/>
</dbReference>
<keyword evidence="2" id="KW-0805">Transcription regulation</keyword>
<dbReference type="Gene3D" id="1.10.1740.10">
    <property type="match status" value="1"/>
</dbReference>
<gene>
    <name evidence="7" type="ORF">NP590_11495</name>
</gene>
<evidence type="ECO:0000313" key="8">
    <source>
        <dbReference type="Proteomes" id="UP001524499"/>
    </source>
</evidence>
<dbReference type="InterPro" id="IPR014284">
    <property type="entry name" value="RNA_pol_sigma-70_dom"/>
</dbReference>
<dbReference type="PANTHER" id="PTHR43133:SF63">
    <property type="entry name" value="RNA POLYMERASE SIGMA FACTOR FECI-RELATED"/>
    <property type="match status" value="1"/>
</dbReference>
<sequence>MHINGLLDNLFRKHNKELLHYATQRAGNVADDLVQESFLQLLNHPEPGGIGNHRAYLYKITNNLLNAHNRRLEIIAKYHEDCEELDSLPSKTPGLEMALHHEQILHLCLQVLKQLPAMQRNVFFLHRIDGLTYPQIAKMLGISRATVERHFVAAMESCVAASMRRRGNTPSR</sequence>
<dbReference type="PANTHER" id="PTHR43133">
    <property type="entry name" value="RNA POLYMERASE ECF-TYPE SIGMA FACTO"/>
    <property type="match status" value="1"/>
</dbReference>
<organism evidence="7 8">
    <name type="scientific">Methylomonas subterranea</name>
    <dbReference type="NCBI Taxonomy" id="2952225"/>
    <lineage>
        <taxon>Bacteria</taxon>
        <taxon>Pseudomonadati</taxon>
        <taxon>Pseudomonadota</taxon>
        <taxon>Gammaproteobacteria</taxon>
        <taxon>Methylococcales</taxon>
        <taxon>Methylococcaceae</taxon>
        <taxon>Methylomonas</taxon>
    </lineage>
</organism>
<comment type="caution">
    <text evidence="7">The sequence shown here is derived from an EMBL/GenBank/DDBJ whole genome shotgun (WGS) entry which is preliminary data.</text>
</comment>
<evidence type="ECO:0000256" key="1">
    <source>
        <dbReference type="ARBA" id="ARBA00010641"/>
    </source>
</evidence>
<dbReference type="InterPro" id="IPR013249">
    <property type="entry name" value="RNA_pol_sigma70_r4_t2"/>
</dbReference>
<dbReference type="InterPro" id="IPR036388">
    <property type="entry name" value="WH-like_DNA-bd_sf"/>
</dbReference>
<evidence type="ECO:0000256" key="4">
    <source>
        <dbReference type="ARBA" id="ARBA00023163"/>
    </source>
</evidence>
<evidence type="ECO:0000256" key="2">
    <source>
        <dbReference type="ARBA" id="ARBA00023015"/>
    </source>
</evidence>
<keyword evidence="8" id="KW-1185">Reference proteome</keyword>
<dbReference type="Pfam" id="PF04542">
    <property type="entry name" value="Sigma70_r2"/>
    <property type="match status" value="1"/>
</dbReference>
<comment type="similarity">
    <text evidence="1">Belongs to the sigma-70 factor family. ECF subfamily.</text>
</comment>
<dbReference type="CDD" id="cd06171">
    <property type="entry name" value="Sigma70_r4"/>
    <property type="match status" value="1"/>
</dbReference>
<dbReference type="SUPFAM" id="SSF88659">
    <property type="entry name" value="Sigma3 and sigma4 domains of RNA polymerase sigma factors"/>
    <property type="match status" value="1"/>
</dbReference>
<dbReference type="RefSeq" id="WP_256602530.1">
    <property type="nucleotide sequence ID" value="NZ_JANIBJ010000019.1"/>
</dbReference>
<dbReference type="NCBIfam" id="TIGR02937">
    <property type="entry name" value="sigma70-ECF"/>
    <property type="match status" value="1"/>
</dbReference>
<evidence type="ECO:0000256" key="3">
    <source>
        <dbReference type="ARBA" id="ARBA00023082"/>
    </source>
</evidence>
<feature type="domain" description="RNA polymerase sigma factor 70 region 4 type 2" evidence="6">
    <location>
        <begin position="110"/>
        <end position="158"/>
    </location>
</feature>
<evidence type="ECO:0000259" key="5">
    <source>
        <dbReference type="Pfam" id="PF04542"/>
    </source>
</evidence>
<accession>A0ABT1THJ0</accession>
<dbReference type="EMBL" id="JANIBJ010000019">
    <property type="protein sequence ID" value="MCQ8104731.1"/>
    <property type="molecule type" value="Genomic_DNA"/>
</dbReference>
<dbReference type="Proteomes" id="UP001524499">
    <property type="component" value="Unassembled WGS sequence"/>
</dbReference>
<proteinExistence type="inferred from homology"/>
<evidence type="ECO:0000259" key="6">
    <source>
        <dbReference type="Pfam" id="PF08281"/>
    </source>
</evidence>
<keyword evidence="3" id="KW-0731">Sigma factor</keyword>
<dbReference type="InterPro" id="IPR013324">
    <property type="entry name" value="RNA_pol_sigma_r3/r4-like"/>
</dbReference>
<dbReference type="InterPro" id="IPR007627">
    <property type="entry name" value="RNA_pol_sigma70_r2"/>
</dbReference>
<dbReference type="InterPro" id="IPR013325">
    <property type="entry name" value="RNA_pol_sigma_r2"/>
</dbReference>
<protein>
    <submittedName>
        <fullName evidence="7">Sigma-70 family RNA polymerase sigma factor</fullName>
    </submittedName>
</protein>
<dbReference type="InterPro" id="IPR039425">
    <property type="entry name" value="RNA_pol_sigma-70-like"/>
</dbReference>
<name>A0ABT1THJ0_9GAMM</name>
<feature type="domain" description="RNA polymerase sigma-70 region 2" evidence="5">
    <location>
        <begin position="10"/>
        <end position="70"/>
    </location>
</feature>
<evidence type="ECO:0000313" key="7">
    <source>
        <dbReference type="EMBL" id="MCQ8104731.1"/>
    </source>
</evidence>
<reference evidence="7 8" key="1">
    <citation type="submission" date="2022-07" db="EMBL/GenBank/DDBJ databases">
        <title>Methylomonas rivi sp. nov., Methylomonas rosea sp. nov., Methylomonas aureus sp. nov. and Methylomonas subterranea sp. nov., four novel methanotrophs isolated from a freshwater creek and the deep terrestrial subsurface.</title>
        <authorList>
            <person name="Abin C."/>
            <person name="Sankaranarayanan K."/>
            <person name="Garner C."/>
            <person name="Sindelar R."/>
            <person name="Kotary K."/>
            <person name="Garner R."/>
            <person name="Barclay S."/>
            <person name="Lawson P."/>
            <person name="Krumholz L."/>
        </authorList>
    </citation>
    <scope>NUCLEOTIDE SEQUENCE [LARGE SCALE GENOMIC DNA]</scope>
    <source>
        <strain evidence="7 8">SURF-2</strain>
    </source>
</reference>
<keyword evidence="4" id="KW-0804">Transcription</keyword>